<evidence type="ECO:0000313" key="1">
    <source>
        <dbReference type="EMBL" id="TSK49647.1"/>
    </source>
</evidence>
<comment type="caution">
    <text evidence="1">The sequence shown here is derived from an EMBL/GenBank/DDBJ whole genome shotgun (WGS) entry which is preliminary data.</text>
</comment>
<name>A0A556TRR0_BAGYA</name>
<organism evidence="1 2">
    <name type="scientific">Bagarius yarrelli</name>
    <name type="common">Goonch</name>
    <name type="synonym">Bagrus yarrelli</name>
    <dbReference type="NCBI Taxonomy" id="175774"/>
    <lineage>
        <taxon>Eukaryota</taxon>
        <taxon>Metazoa</taxon>
        <taxon>Chordata</taxon>
        <taxon>Craniata</taxon>
        <taxon>Vertebrata</taxon>
        <taxon>Euteleostomi</taxon>
        <taxon>Actinopterygii</taxon>
        <taxon>Neopterygii</taxon>
        <taxon>Teleostei</taxon>
        <taxon>Ostariophysi</taxon>
        <taxon>Siluriformes</taxon>
        <taxon>Sisoridae</taxon>
        <taxon>Sisorinae</taxon>
        <taxon>Bagarius</taxon>
    </lineage>
</organism>
<reference evidence="1 2" key="1">
    <citation type="journal article" date="2019" name="Genome Biol. Evol.">
        <title>Whole-Genome Sequencing of the Giant Devil Catfish, Bagarius yarrelli.</title>
        <authorList>
            <person name="Jiang W."/>
            <person name="Lv Y."/>
            <person name="Cheng L."/>
            <person name="Yang K."/>
            <person name="Chao B."/>
            <person name="Wang X."/>
            <person name="Li Y."/>
            <person name="Pan X."/>
            <person name="You X."/>
            <person name="Zhang Y."/>
            <person name="Yang J."/>
            <person name="Li J."/>
            <person name="Zhang X."/>
            <person name="Liu S."/>
            <person name="Sun C."/>
            <person name="Yang J."/>
            <person name="Shi Q."/>
        </authorList>
    </citation>
    <scope>NUCLEOTIDE SEQUENCE [LARGE SCALE GENOMIC DNA]</scope>
    <source>
        <strain evidence="1">JWS20170419001</strain>
        <tissue evidence="1">Muscle</tissue>
    </source>
</reference>
<gene>
    <name evidence="1" type="ORF">Baya_4849</name>
</gene>
<dbReference type="EMBL" id="VCAZ01000014">
    <property type="protein sequence ID" value="TSK49647.1"/>
    <property type="molecule type" value="Genomic_DNA"/>
</dbReference>
<dbReference type="Proteomes" id="UP000319801">
    <property type="component" value="Unassembled WGS sequence"/>
</dbReference>
<keyword evidence="2" id="KW-1185">Reference proteome</keyword>
<proteinExistence type="predicted"/>
<accession>A0A556TRR0</accession>
<evidence type="ECO:0000313" key="2">
    <source>
        <dbReference type="Proteomes" id="UP000319801"/>
    </source>
</evidence>
<dbReference type="AlphaFoldDB" id="A0A556TRR0"/>
<protein>
    <submittedName>
        <fullName evidence="1">Uncharacterized protein</fullName>
    </submittedName>
</protein>
<sequence>MVGYMVTTSSSYSYAEDSGSSFTASSVHRLMTSFSMEKDKCNESVSPEKEGTAECAFKSRGCTGLAQKDWIAAEPISNPSASTGP</sequence>